<evidence type="ECO:0000313" key="2">
    <source>
        <dbReference type="Proteomes" id="UP000539265"/>
    </source>
</evidence>
<dbReference type="Proteomes" id="UP000539265">
    <property type="component" value="Unassembled WGS sequence"/>
</dbReference>
<dbReference type="AlphaFoldDB" id="A0A839SEL5"/>
<gene>
    <name evidence="1" type="ORF">FHS11_003107</name>
</gene>
<dbReference type="RefSeq" id="WP_096356202.1">
    <property type="nucleotide sequence ID" value="NZ_AP017313.1"/>
</dbReference>
<keyword evidence="2" id="KW-1185">Reference proteome</keyword>
<evidence type="ECO:0000313" key="1">
    <source>
        <dbReference type="EMBL" id="MBB3056681.1"/>
    </source>
</evidence>
<name>A0A839SEL5_9SPHI</name>
<sequence>MSDLTGENFNNQYKIVVSGMLNEKEKLNIDDIIASLQSLDNNERARLQSALFHLQNDLDLKEAISEGLDDIKNGRVSSHEAVMKEIKESYS</sequence>
<reference evidence="1" key="1">
    <citation type="submission" date="2020-08" db="EMBL/GenBank/DDBJ databases">
        <title>Genomic Encyclopedia of Type Strains, Phase III (KMG-III): the genomes of soil and plant-associated and newly described type strains.</title>
        <authorList>
            <person name="Whitman W."/>
        </authorList>
    </citation>
    <scope>NUCLEOTIDE SEQUENCE [LARGE SCALE GENOMIC DNA]</scope>
    <source>
        <strain evidence="1">CECT 8628</strain>
    </source>
</reference>
<protein>
    <submittedName>
        <fullName evidence="1">Transcriptional regulator</fullName>
    </submittedName>
</protein>
<accession>A0A839SEL5</accession>
<dbReference type="OrthoDB" id="1360584at2"/>
<organism evidence="1 2">
    <name type="scientific">Mucilaginibacter gotjawali</name>
    <dbReference type="NCBI Taxonomy" id="1550579"/>
    <lineage>
        <taxon>Bacteria</taxon>
        <taxon>Pseudomonadati</taxon>
        <taxon>Bacteroidota</taxon>
        <taxon>Sphingobacteriia</taxon>
        <taxon>Sphingobacteriales</taxon>
        <taxon>Sphingobacteriaceae</taxon>
        <taxon>Mucilaginibacter</taxon>
    </lineage>
</organism>
<dbReference type="EMBL" id="JACHWX010000009">
    <property type="protein sequence ID" value="MBB3056681.1"/>
    <property type="molecule type" value="Genomic_DNA"/>
</dbReference>
<proteinExistence type="predicted"/>
<comment type="caution">
    <text evidence="1">The sequence shown here is derived from an EMBL/GenBank/DDBJ whole genome shotgun (WGS) entry which is preliminary data.</text>
</comment>